<organism evidence="3 4">
    <name type="scientific">Coniochaeta hoffmannii</name>
    <dbReference type="NCBI Taxonomy" id="91930"/>
    <lineage>
        <taxon>Eukaryota</taxon>
        <taxon>Fungi</taxon>
        <taxon>Dikarya</taxon>
        <taxon>Ascomycota</taxon>
        <taxon>Pezizomycotina</taxon>
        <taxon>Sordariomycetes</taxon>
        <taxon>Sordariomycetidae</taxon>
        <taxon>Coniochaetales</taxon>
        <taxon>Coniochaetaceae</taxon>
        <taxon>Coniochaeta</taxon>
    </lineage>
</organism>
<dbReference type="PANTHER" id="PTHR28133:SF1">
    <property type="entry name" value="REQUIRED FOR RESPIRATORY GROWTH PROTEIN 7, MITOCHONDRIAL"/>
    <property type="match status" value="1"/>
</dbReference>
<proteinExistence type="predicted"/>
<name>A0AA38S0A1_9PEZI</name>
<keyword evidence="2" id="KW-0496">Mitochondrion</keyword>
<evidence type="ECO:0000256" key="1">
    <source>
        <dbReference type="ARBA" id="ARBA00004173"/>
    </source>
</evidence>
<dbReference type="InterPro" id="IPR018828">
    <property type="entry name" value="RRG7"/>
</dbReference>
<comment type="caution">
    <text evidence="3">The sequence shown here is derived from an EMBL/GenBank/DDBJ whole genome shotgun (WGS) entry which is preliminary data.</text>
</comment>
<comment type="subcellular location">
    <subcellularLocation>
        <location evidence="1">Mitochondrion</location>
    </subcellularLocation>
</comment>
<evidence type="ECO:0000313" key="3">
    <source>
        <dbReference type="EMBL" id="KAJ9161934.1"/>
    </source>
</evidence>
<evidence type="ECO:0008006" key="5">
    <source>
        <dbReference type="Google" id="ProtNLM"/>
    </source>
</evidence>
<dbReference type="PANTHER" id="PTHR28133">
    <property type="entry name" value="REQUIRED FOR RESPIRATORY GROWTH PROTEIN 7, MITOCHONDRIAL"/>
    <property type="match status" value="1"/>
</dbReference>
<feature type="non-terminal residue" evidence="3">
    <location>
        <position position="1"/>
    </location>
</feature>
<protein>
    <recommendedName>
        <fullName evidence="5">Required for respiratory growth protein 7, mitochondrial</fullName>
    </recommendedName>
</protein>
<dbReference type="Pfam" id="PF10356">
    <property type="entry name" value="RRG7"/>
    <property type="match status" value="1"/>
</dbReference>
<dbReference type="GO" id="GO:0005739">
    <property type="term" value="C:mitochondrion"/>
    <property type="evidence" value="ECO:0007669"/>
    <property type="project" value="UniProtKB-SubCell"/>
</dbReference>
<evidence type="ECO:0000313" key="4">
    <source>
        <dbReference type="Proteomes" id="UP001174691"/>
    </source>
</evidence>
<reference evidence="3" key="1">
    <citation type="submission" date="2022-07" db="EMBL/GenBank/DDBJ databases">
        <title>Fungi with potential for degradation of polypropylene.</title>
        <authorList>
            <person name="Gostincar C."/>
        </authorList>
    </citation>
    <scope>NUCLEOTIDE SEQUENCE</scope>
    <source>
        <strain evidence="3">EXF-13287</strain>
    </source>
</reference>
<keyword evidence="4" id="KW-1185">Reference proteome</keyword>
<dbReference type="EMBL" id="JANBVN010000017">
    <property type="protein sequence ID" value="KAJ9161934.1"/>
    <property type="molecule type" value="Genomic_DNA"/>
</dbReference>
<dbReference type="Proteomes" id="UP001174691">
    <property type="component" value="Unassembled WGS sequence"/>
</dbReference>
<sequence>GASDRGIDLLGTWTLPPLPRPLRVIVQCKALASPRPSSVRELEGAFVGAPTGWRSEGEGEGERVVGLLVAPGASTKGVRDAVGRSRWPMGFVCCDRETGTVRQFIWNQAAVREGLEGVGVGWRHEEGGGEGRLALTWKGRPMDLGVEEGERVQKEAGE</sequence>
<dbReference type="AlphaFoldDB" id="A0AA38S0A1"/>
<evidence type="ECO:0000256" key="2">
    <source>
        <dbReference type="ARBA" id="ARBA00023128"/>
    </source>
</evidence>
<accession>A0AA38S0A1</accession>
<gene>
    <name evidence="3" type="ORF">NKR19_g1847</name>
</gene>